<dbReference type="EMBL" id="LNIX01000001">
    <property type="protein sequence ID" value="OXA61984.1"/>
    <property type="molecule type" value="Genomic_DNA"/>
</dbReference>
<dbReference type="Proteomes" id="UP000198287">
    <property type="component" value="Unassembled WGS sequence"/>
</dbReference>
<accession>A0A226EY22</accession>
<proteinExistence type="predicted"/>
<feature type="region of interest" description="Disordered" evidence="1">
    <location>
        <begin position="73"/>
        <end position="107"/>
    </location>
</feature>
<evidence type="ECO:0000313" key="3">
    <source>
        <dbReference type="EMBL" id="OXA61984.1"/>
    </source>
</evidence>
<gene>
    <name evidence="3" type="ORF">Fcan01_03366</name>
</gene>
<evidence type="ECO:0000313" key="4">
    <source>
        <dbReference type="Proteomes" id="UP000198287"/>
    </source>
</evidence>
<evidence type="ECO:0000256" key="2">
    <source>
        <dbReference type="SAM" id="Phobius"/>
    </source>
</evidence>
<keyword evidence="2" id="KW-0472">Membrane</keyword>
<sequence length="164" mass="18973">MPNVLITENIRRQEIQSSKRMVFTLRLVCLLIFHIILLAGLFSYFIAVLLIPIFLCEMHIMVVATRHLRRLETTGTESTEEIEPRWVRPDPSVSLDDSEGNSSRDAWPFQLPERCYCYPYPVEQVAPSDPPIYSVALGMRNPADERNEELLSSEQSPLHTRWQS</sequence>
<feature type="compositionally biased region" description="Polar residues" evidence="1">
    <location>
        <begin position="150"/>
        <end position="164"/>
    </location>
</feature>
<keyword evidence="2" id="KW-1133">Transmembrane helix</keyword>
<keyword evidence="2" id="KW-0812">Transmembrane</keyword>
<name>A0A226EY22_FOLCA</name>
<protein>
    <submittedName>
        <fullName evidence="3">Uncharacterized protein</fullName>
    </submittedName>
</protein>
<keyword evidence="4" id="KW-1185">Reference proteome</keyword>
<feature type="transmembrane region" description="Helical" evidence="2">
    <location>
        <begin position="21"/>
        <end position="38"/>
    </location>
</feature>
<comment type="caution">
    <text evidence="3">The sequence shown here is derived from an EMBL/GenBank/DDBJ whole genome shotgun (WGS) entry which is preliminary data.</text>
</comment>
<feature type="region of interest" description="Disordered" evidence="1">
    <location>
        <begin position="144"/>
        <end position="164"/>
    </location>
</feature>
<organism evidence="3 4">
    <name type="scientific">Folsomia candida</name>
    <name type="common">Springtail</name>
    <dbReference type="NCBI Taxonomy" id="158441"/>
    <lineage>
        <taxon>Eukaryota</taxon>
        <taxon>Metazoa</taxon>
        <taxon>Ecdysozoa</taxon>
        <taxon>Arthropoda</taxon>
        <taxon>Hexapoda</taxon>
        <taxon>Collembola</taxon>
        <taxon>Entomobryomorpha</taxon>
        <taxon>Isotomoidea</taxon>
        <taxon>Isotomidae</taxon>
        <taxon>Proisotominae</taxon>
        <taxon>Folsomia</taxon>
    </lineage>
</organism>
<evidence type="ECO:0000256" key="1">
    <source>
        <dbReference type="SAM" id="MobiDB-lite"/>
    </source>
</evidence>
<feature type="transmembrane region" description="Helical" evidence="2">
    <location>
        <begin position="44"/>
        <end position="64"/>
    </location>
</feature>
<reference evidence="3 4" key="1">
    <citation type="submission" date="2015-12" db="EMBL/GenBank/DDBJ databases">
        <title>The genome of Folsomia candida.</title>
        <authorList>
            <person name="Faddeeva A."/>
            <person name="Derks M.F."/>
            <person name="Anvar Y."/>
            <person name="Smit S."/>
            <person name="Van Straalen N."/>
            <person name="Roelofs D."/>
        </authorList>
    </citation>
    <scope>NUCLEOTIDE SEQUENCE [LARGE SCALE GENOMIC DNA]</scope>
    <source>
        <strain evidence="3 4">VU population</strain>
        <tissue evidence="3">Whole body</tissue>
    </source>
</reference>
<dbReference type="AlphaFoldDB" id="A0A226EY22"/>